<name>A0A812X1N8_9DINO</name>
<comment type="caution">
    <text evidence="2">The sequence shown here is derived from an EMBL/GenBank/DDBJ whole genome shotgun (WGS) entry which is preliminary data.</text>
</comment>
<reference evidence="2" key="1">
    <citation type="submission" date="2021-02" db="EMBL/GenBank/DDBJ databases">
        <authorList>
            <person name="Dougan E. K."/>
            <person name="Rhodes N."/>
            <person name="Thang M."/>
            <person name="Chan C."/>
        </authorList>
    </citation>
    <scope>NUCLEOTIDE SEQUENCE</scope>
</reference>
<dbReference type="Proteomes" id="UP000601435">
    <property type="component" value="Unassembled WGS sequence"/>
</dbReference>
<feature type="compositionally biased region" description="Low complexity" evidence="1">
    <location>
        <begin position="29"/>
        <end position="42"/>
    </location>
</feature>
<proteinExistence type="predicted"/>
<dbReference type="AlphaFoldDB" id="A0A812X1N8"/>
<gene>
    <name evidence="2" type="ORF">SNEC2469_LOCUS20592</name>
</gene>
<evidence type="ECO:0000313" key="3">
    <source>
        <dbReference type="Proteomes" id="UP000601435"/>
    </source>
</evidence>
<accession>A0A812X1N8</accession>
<keyword evidence="3" id="KW-1185">Reference proteome</keyword>
<organism evidence="2 3">
    <name type="scientific">Symbiodinium necroappetens</name>
    <dbReference type="NCBI Taxonomy" id="1628268"/>
    <lineage>
        <taxon>Eukaryota</taxon>
        <taxon>Sar</taxon>
        <taxon>Alveolata</taxon>
        <taxon>Dinophyceae</taxon>
        <taxon>Suessiales</taxon>
        <taxon>Symbiodiniaceae</taxon>
        <taxon>Symbiodinium</taxon>
    </lineage>
</organism>
<feature type="region of interest" description="Disordered" evidence="1">
    <location>
        <begin position="1"/>
        <end position="59"/>
    </location>
</feature>
<sequence length="59" mass="6228">PSERDAKSSEGLGGASKADRRRRGKEPRGPAAMRGGPAAPARRLQEGRLPPQRGPSPEI</sequence>
<feature type="non-terminal residue" evidence="2">
    <location>
        <position position="59"/>
    </location>
</feature>
<evidence type="ECO:0000256" key="1">
    <source>
        <dbReference type="SAM" id="MobiDB-lite"/>
    </source>
</evidence>
<dbReference type="EMBL" id="CAJNJA010035986">
    <property type="protein sequence ID" value="CAE7714359.1"/>
    <property type="molecule type" value="Genomic_DNA"/>
</dbReference>
<evidence type="ECO:0000313" key="2">
    <source>
        <dbReference type="EMBL" id="CAE7714359.1"/>
    </source>
</evidence>
<protein>
    <submittedName>
        <fullName evidence="2">Uncharacterized protein</fullName>
    </submittedName>
</protein>